<comment type="caution">
    <text evidence="2">The sequence shown here is derived from an EMBL/GenBank/DDBJ whole genome shotgun (WGS) entry which is preliminary data.</text>
</comment>
<feature type="region of interest" description="Disordered" evidence="1">
    <location>
        <begin position="98"/>
        <end position="123"/>
    </location>
</feature>
<feature type="compositionally biased region" description="Polar residues" evidence="1">
    <location>
        <begin position="101"/>
        <end position="123"/>
    </location>
</feature>
<name>A0ABU6VWK9_9FABA</name>
<accession>A0ABU6VWK9</accession>
<evidence type="ECO:0000313" key="2">
    <source>
        <dbReference type="EMBL" id="MED6176831.1"/>
    </source>
</evidence>
<proteinExistence type="predicted"/>
<protein>
    <submittedName>
        <fullName evidence="2">Uncharacterized protein</fullName>
    </submittedName>
</protein>
<feature type="non-terminal residue" evidence="2">
    <location>
        <position position="1"/>
    </location>
</feature>
<sequence>RILKSVVGCHSSKPNHKNLACIMVYIQELPLVSIGHVWTKLQHGPNVILIGSKGSSTLSLSHVGVTFWPSQNVKLTQGRASSRVGHVKTWSKRELCKGSPSLASTPSSHVWTTPQHGPNVTHA</sequence>
<evidence type="ECO:0000313" key="3">
    <source>
        <dbReference type="Proteomes" id="UP001341840"/>
    </source>
</evidence>
<organism evidence="2 3">
    <name type="scientific">Stylosanthes scabra</name>
    <dbReference type="NCBI Taxonomy" id="79078"/>
    <lineage>
        <taxon>Eukaryota</taxon>
        <taxon>Viridiplantae</taxon>
        <taxon>Streptophyta</taxon>
        <taxon>Embryophyta</taxon>
        <taxon>Tracheophyta</taxon>
        <taxon>Spermatophyta</taxon>
        <taxon>Magnoliopsida</taxon>
        <taxon>eudicotyledons</taxon>
        <taxon>Gunneridae</taxon>
        <taxon>Pentapetalae</taxon>
        <taxon>rosids</taxon>
        <taxon>fabids</taxon>
        <taxon>Fabales</taxon>
        <taxon>Fabaceae</taxon>
        <taxon>Papilionoideae</taxon>
        <taxon>50 kb inversion clade</taxon>
        <taxon>dalbergioids sensu lato</taxon>
        <taxon>Dalbergieae</taxon>
        <taxon>Pterocarpus clade</taxon>
        <taxon>Stylosanthes</taxon>
    </lineage>
</organism>
<evidence type="ECO:0000256" key="1">
    <source>
        <dbReference type="SAM" id="MobiDB-lite"/>
    </source>
</evidence>
<dbReference type="EMBL" id="JASCZI010152910">
    <property type="protein sequence ID" value="MED6176831.1"/>
    <property type="molecule type" value="Genomic_DNA"/>
</dbReference>
<reference evidence="2 3" key="1">
    <citation type="journal article" date="2023" name="Plants (Basel)">
        <title>Bridging the Gap: Combining Genomics and Transcriptomics Approaches to Understand Stylosanthes scabra, an Orphan Legume from the Brazilian Caatinga.</title>
        <authorList>
            <person name="Ferreira-Neto J.R.C."/>
            <person name="da Silva M.D."/>
            <person name="Binneck E."/>
            <person name="de Melo N.F."/>
            <person name="da Silva R.H."/>
            <person name="de Melo A.L.T.M."/>
            <person name="Pandolfi V."/>
            <person name="Bustamante F.O."/>
            <person name="Brasileiro-Vidal A.C."/>
            <person name="Benko-Iseppon A.M."/>
        </authorList>
    </citation>
    <scope>NUCLEOTIDE SEQUENCE [LARGE SCALE GENOMIC DNA]</scope>
    <source>
        <tissue evidence="2">Leaves</tissue>
    </source>
</reference>
<gene>
    <name evidence="2" type="ORF">PIB30_092045</name>
</gene>
<keyword evidence="3" id="KW-1185">Reference proteome</keyword>
<dbReference type="Proteomes" id="UP001341840">
    <property type="component" value="Unassembled WGS sequence"/>
</dbReference>